<sequence length="495" mass="52909">MTIPFTDIRQLYIDGKWEKVAEFQDVLNPATEEVIGVAPVGDAAATAGAIAAARRAFDHGIWPRMSMAERAAVLRRVHASLVARRERMIALITAEVGCSRHITLSTQIDAPLNHLLSAIDHSRNDDSIRLPIEAVSNPADPDGLKLLGGTTVVREPIGVVSGITGYNFPILLNLAKITPVLLAGNTLILKPSPFTPFSALLFGEVAEEAGLPPGVLNIITGGPEVGNLLTTDPAVDLVSFTGSETVGALIMAQAAPTLKRVHLELGGKSAMIVRADAEIERTAAGSIGMLSVNCGQGCALLTRILVHNSVRERFVEIAKGTAARWKIGNPIDPTVLMGPLIRESQRRKVEEFVQIGHDQGARLVHGGGRPAHLDKGFFADITLFDQVENSMTIAQEEIFGPVGVVIGFDTDDEAIQIANDSRFGLNGGVMSADAAKAYEMALQIRAGSVMINGGTGKMSYAPIGGYKRSGIGREYGPDWLREFQQEKSIFYPVGR</sequence>
<evidence type="ECO:0000259" key="5">
    <source>
        <dbReference type="Pfam" id="PF00171"/>
    </source>
</evidence>
<protein>
    <submittedName>
        <fullName evidence="6">Acyl-CoA reductase-like NAD-dependent aldehyde dehydrogenase</fullName>
    </submittedName>
</protein>
<dbReference type="CDD" id="cd07089">
    <property type="entry name" value="ALDH_CddD-AldA-like"/>
    <property type="match status" value="1"/>
</dbReference>
<dbReference type="Gene3D" id="3.40.309.10">
    <property type="entry name" value="Aldehyde Dehydrogenase, Chain A, domain 2"/>
    <property type="match status" value="1"/>
</dbReference>
<dbReference type="EMBL" id="JACHNZ010000015">
    <property type="protein sequence ID" value="MBB4632009.1"/>
    <property type="molecule type" value="Genomic_DNA"/>
</dbReference>
<name>A0A7W7B184_9SPHN</name>
<dbReference type="InterPro" id="IPR016163">
    <property type="entry name" value="Ald_DH_C"/>
</dbReference>
<dbReference type="SUPFAM" id="SSF53720">
    <property type="entry name" value="ALDH-like"/>
    <property type="match status" value="1"/>
</dbReference>
<dbReference type="RefSeq" id="WP_184067740.1">
    <property type="nucleotide sequence ID" value="NZ_JACHNZ010000015.1"/>
</dbReference>
<evidence type="ECO:0000256" key="4">
    <source>
        <dbReference type="RuleBase" id="RU003345"/>
    </source>
</evidence>
<comment type="similarity">
    <text evidence="1 4">Belongs to the aldehyde dehydrogenase family.</text>
</comment>
<keyword evidence="7" id="KW-1185">Reference proteome</keyword>
<evidence type="ECO:0000256" key="1">
    <source>
        <dbReference type="ARBA" id="ARBA00009986"/>
    </source>
</evidence>
<dbReference type="AlphaFoldDB" id="A0A7W7B184"/>
<proteinExistence type="inferred from homology"/>
<dbReference type="PANTHER" id="PTHR42804">
    <property type="entry name" value="ALDEHYDE DEHYDROGENASE"/>
    <property type="match status" value="1"/>
</dbReference>
<dbReference type="InterPro" id="IPR016162">
    <property type="entry name" value="Ald_DH_N"/>
</dbReference>
<reference evidence="6 7" key="1">
    <citation type="submission" date="2020-08" db="EMBL/GenBank/DDBJ databases">
        <title>Genomic Encyclopedia of Type Strains, Phase IV (KMG-IV): sequencing the most valuable type-strain genomes for metagenomic binning, comparative biology and taxonomic classification.</title>
        <authorList>
            <person name="Goeker M."/>
        </authorList>
    </citation>
    <scope>NUCLEOTIDE SEQUENCE [LARGE SCALE GENOMIC DNA]</scope>
    <source>
        <strain evidence="6 7">DSM 17328</strain>
    </source>
</reference>
<comment type="caution">
    <text evidence="6">The sequence shown here is derived from an EMBL/GenBank/DDBJ whole genome shotgun (WGS) entry which is preliminary data.</text>
</comment>
<evidence type="ECO:0000256" key="2">
    <source>
        <dbReference type="ARBA" id="ARBA00023002"/>
    </source>
</evidence>
<dbReference type="FunFam" id="3.40.605.10:FF:000007">
    <property type="entry name" value="NAD/NADP-dependent betaine aldehyde dehydrogenase"/>
    <property type="match status" value="1"/>
</dbReference>
<dbReference type="Pfam" id="PF00171">
    <property type="entry name" value="Aldedh"/>
    <property type="match status" value="1"/>
</dbReference>
<dbReference type="InterPro" id="IPR029510">
    <property type="entry name" value="Ald_DH_CS_GLU"/>
</dbReference>
<organism evidence="6 7">
    <name type="scientific">Sphingosinicella soli</name>
    <dbReference type="NCBI Taxonomy" id="333708"/>
    <lineage>
        <taxon>Bacteria</taxon>
        <taxon>Pseudomonadati</taxon>
        <taxon>Pseudomonadota</taxon>
        <taxon>Alphaproteobacteria</taxon>
        <taxon>Sphingomonadales</taxon>
        <taxon>Sphingosinicellaceae</taxon>
        <taxon>Sphingosinicella</taxon>
    </lineage>
</organism>
<dbReference type="InterPro" id="IPR016161">
    <property type="entry name" value="Ald_DH/histidinol_DH"/>
</dbReference>
<gene>
    <name evidence="6" type="ORF">GGQ98_001626</name>
</gene>
<dbReference type="InterPro" id="IPR015590">
    <property type="entry name" value="Aldehyde_DH_dom"/>
</dbReference>
<feature type="domain" description="Aldehyde dehydrogenase" evidence="5">
    <location>
        <begin position="23"/>
        <end position="489"/>
    </location>
</feature>
<dbReference type="GO" id="GO:0016620">
    <property type="term" value="F:oxidoreductase activity, acting on the aldehyde or oxo group of donors, NAD or NADP as acceptor"/>
    <property type="evidence" value="ECO:0007669"/>
    <property type="project" value="InterPro"/>
</dbReference>
<keyword evidence="2 4" id="KW-0560">Oxidoreductase</keyword>
<dbReference type="PROSITE" id="PS00687">
    <property type="entry name" value="ALDEHYDE_DEHYDR_GLU"/>
    <property type="match status" value="1"/>
</dbReference>
<dbReference type="Proteomes" id="UP000566324">
    <property type="component" value="Unassembled WGS sequence"/>
</dbReference>
<evidence type="ECO:0000313" key="6">
    <source>
        <dbReference type="EMBL" id="MBB4632009.1"/>
    </source>
</evidence>
<feature type="active site" evidence="3">
    <location>
        <position position="264"/>
    </location>
</feature>
<dbReference type="PANTHER" id="PTHR42804:SF1">
    <property type="entry name" value="ALDEHYDE DEHYDROGENASE-RELATED"/>
    <property type="match status" value="1"/>
</dbReference>
<evidence type="ECO:0000313" key="7">
    <source>
        <dbReference type="Proteomes" id="UP000566324"/>
    </source>
</evidence>
<evidence type="ECO:0000256" key="3">
    <source>
        <dbReference type="PROSITE-ProRule" id="PRU10007"/>
    </source>
</evidence>
<dbReference type="Gene3D" id="3.40.605.10">
    <property type="entry name" value="Aldehyde Dehydrogenase, Chain A, domain 1"/>
    <property type="match status" value="1"/>
</dbReference>
<accession>A0A7W7B184</accession>